<comment type="caution">
    <text evidence="3">The sequence shown here is derived from an EMBL/GenBank/DDBJ whole genome shotgun (WGS) entry which is preliminary data.</text>
</comment>
<feature type="compositionally biased region" description="Polar residues" evidence="1">
    <location>
        <begin position="92"/>
        <end position="111"/>
    </location>
</feature>
<dbReference type="Proteomes" id="UP001212997">
    <property type="component" value="Unassembled WGS sequence"/>
</dbReference>
<evidence type="ECO:0000256" key="2">
    <source>
        <dbReference type="SAM" id="Phobius"/>
    </source>
</evidence>
<protein>
    <submittedName>
        <fullName evidence="3">Uncharacterized protein</fullName>
    </submittedName>
</protein>
<evidence type="ECO:0000313" key="4">
    <source>
        <dbReference type="Proteomes" id="UP001212997"/>
    </source>
</evidence>
<feature type="compositionally biased region" description="Pro residues" evidence="1">
    <location>
        <begin position="604"/>
        <end position="615"/>
    </location>
</feature>
<keyword evidence="2" id="KW-1133">Transmembrane helix</keyword>
<feature type="transmembrane region" description="Helical" evidence="2">
    <location>
        <begin position="710"/>
        <end position="733"/>
    </location>
</feature>
<feature type="compositionally biased region" description="Pro residues" evidence="1">
    <location>
        <begin position="569"/>
        <end position="596"/>
    </location>
</feature>
<feature type="region of interest" description="Disordered" evidence="1">
    <location>
        <begin position="1"/>
        <end position="139"/>
    </location>
</feature>
<evidence type="ECO:0000256" key="1">
    <source>
        <dbReference type="SAM" id="MobiDB-lite"/>
    </source>
</evidence>
<sequence length="902" mass="98018">MDGLKQKTKKDRKRIAKLEAEMRQSKEELRQLREQVQASQEIARESKHSVSAGTTSGRGRVLKITPLDGSVPRATDSRTPQRNHPERDAGHQWQQQQDDIDVSSGSRTSDTIMAPPDSPTKRRGEFAEVDHRGSGKRQNSIAHVASIPPPWSLGPPVPMSPVNAPRNIERRAPSPVPMDLDDEDDDDLPLHFERDLPPACARKGTLGAFELDELKYLLDMHENEVSDIESLKTMEIPSFAVHISNDVAFVYEALTFETARGSYLVNWGLEEAKMDFDKVFAGNGQQVFHTFIHPTSRTGWWYLGALTWRATRLPDIWKRLDREAKEDIQENISQRMFKKAMPEAIGLAIDQRRLKQISDWTTETRMDVREVVSMVGLDTGRSETWAGGRLYLSRGPGTRWRVSRKRWVVLSWNGIAKERNGRGEFWPTSEGDGIKSPRETATSPYLDLSGCKNKRQGTGLAILGSRGALRFGKSFLSSRFVSRLALAFPHRQRRPPLLLSLSSSPLTSILTALSSVMRCYKASTARILTLFALALLASHSFTLVSAQGSESKSSTDVSPSSQETEKPSSTPPPPPSSTPPSSTPPSSKPTTPPPSSKPTTSPSSTPPPSTTPPPESSSESSSQSSSASSVPVSVSSSSASQPSVTPTSISQPSGTLVVASNTAATNPSASYKRISSTLVIPPASNTPVVTGTTANGSSAASKGFWQNTGAVAATFTVVGLVGLAIIFVAATYYMRRRNRRREEEDDMYFEKYQDTNPAPHHHHSPSSFTNLGGLGNSATDLTTTAHAPVDAYPDRTIHYGATDHHVNESAYDGMDNEVVEYPPHTAFAAAASQQGQYQYHGQGGAGAYPSGQPTSSYHGAHHPFADPGNVANAGGAPQINRPYAHHLDSYYGGNSSGMGRAQ</sequence>
<feature type="compositionally biased region" description="Polar residues" evidence="1">
    <location>
        <begin position="545"/>
        <end position="557"/>
    </location>
</feature>
<gene>
    <name evidence="3" type="ORF">NLI96_g2573</name>
</gene>
<dbReference type="AlphaFoldDB" id="A0AAD5VDT9"/>
<accession>A0AAD5VDT9</accession>
<keyword evidence="2" id="KW-0812">Transmembrane</keyword>
<feature type="compositionally biased region" description="Low complexity" evidence="1">
    <location>
        <begin position="616"/>
        <end position="648"/>
    </location>
</feature>
<keyword evidence="2" id="KW-0472">Membrane</keyword>
<reference evidence="3" key="1">
    <citation type="submission" date="2022-07" db="EMBL/GenBank/DDBJ databases">
        <title>Genome Sequence of Physisporinus lineatus.</title>
        <authorList>
            <person name="Buettner E."/>
        </authorList>
    </citation>
    <scope>NUCLEOTIDE SEQUENCE</scope>
    <source>
        <strain evidence="3">VT162</strain>
    </source>
</reference>
<keyword evidence="4" id="KW-1185">Reference proteome</keyword>
<feature type="compositionally biased region" description="Basic residues" evidence="1">
    <location>
        <begin position="1"/>
        <end position="15"/>
    </location>
</feature>
<feature type="region of interest" description="Disordered" evidence="1">
    <location>
        <begin position="545"/>
        <end position="653"/>
    </location>
</feature>
<name>A0AAD5VDT9_9APHY</name>
<evidence type="ECO:0000313" key="3">
    <source>
        <dbReference type="EMBL" id="KAJ3488788.1"/>
    </source>
</evidence>
<organism evidence="3 4">
    <name type="scientific">Meripilus lineatus</name>
    <dbReference type="NCBI Taxonomy" id="2056292"/>
    <lineage>
        <taxon>Eukaryota</taxon>
        <taxon>Fungi</taxon>
        <taxon>Dikarya</taxon>
        <taxon>Basidiomycota</taxon>
        <taxon>Agaricomycotina</taxon>
        <taxon>Agaricomycetes</taxon>
        <taxon>Polyporales</taxon>
        <taxon>Meripilaceae</taxon>
        <taxon>Meripilus</taxon>
    </lineage>
</organism>
<feature type="compositionally biased region" description="Basic and acidic residues" evidence="1">
    <location>
        <begin position="16"/>
        <end position="33"/>
    </location>
</feature>
<feature type="compositionally biased region" description="Basic and acidic residues" evidence="1">
    <location>
        <begin position="119"/>
        <end position="133"/>
    </location>
</feature>
<proteinExistence type="predicted"/>
<feature type="region of interest" description="Disordered" evidence="1">
    <location>
        <begin position="753"/>
        <end position="775"/>
    </location>
</feature>
<dbReference type="EMBL" id="JANAWD010000059">
    <property type="protein sequence ID" value="KAJ3488788.1"/>
    <property type="molecule type" value="Genomic_DNA"/>
</dbReference>
<feature type="region of interest" description="Disordered" evidence="1">
    <location>
        <begin position="838"/>
        <end position="881"/>
    </location>
</feature>